<reference evidence="2 3" key="1">
    <citation type="journal article" date="2012" name="PLoS Pathog.">
        <title>Diverse lifestyles and strategies of plant pathogenesis encoded in the genomes of eighteen Dothideomycetes fungi.</title>
        <authorList>
            <person name="Ohm R.A."/>
            <person name="Feau N."/>
            <person name="Henrissat B."/>
            <person name="Schoch C.L."/>
            <person name="Horwitz B.A."/>
            <person name="Barry K.W."/>
            <person name="Condon B.J."/>
            <person name="Copeland A.C."/>
            <person name="Dhillon B."/>
            <person name="Glaser F."/>
            <person name="Hesse C.N."/>
            <person name="Kosti I."/>
            <person name="LaButti K."/>
            <person name="Lindquist E.A."/>
            <person name="Lucas S."/>
            <person name="Salamov A.A."/>
            <person name="Bradshaw R.E."/>
            <person name="Ciuffetti L."/>
            <person name="Hamelin R.C."/>
            <person name="Kema G.H.J."/>
            <person name="Lawrence C."/>
            <person name="Scott J.A."/>
            <person name="Spatafora J.W."/>
            <person name="Turgeon B.G."/>
            <person name="de Wit P.J.G.M."/>
            <person name="Zhong S."/>
            <person name="Goodwin S.B."/>
            <person name="Grigoriev I.V."/>
        </authorList>
    </citation>
    <scope>NUCLEOTIDE SEQUENCE [LARGE SCALE GENOMIC DNA]</scope>
    <source>
        <strain evidence="3">ND90Pr / ATCC 201652</strain>
    </source>
</reference>
<dbReference type="HOGENOM" id="CLU_2831044_0_0_1"/>
<dbReference type="Proteomes" id="UP000016934">
    <property type="component" value="Unassembled WGS sequence"/>
</dbReference>
<evidence type="ECO:0000313" key="2">
    <source>
        <dbReference type="EMBL" id="EMD65600.1"/>
    </source>
</evidence>
<organism evidence="2 3">
    <name type="scientific">Cochliobolus sativus (strain ND90Pr / ATCC 201652)</name>
    <name type="common">Common root rot and spot blotch fungus</name>
    <name type="synonym">Bipolaris sorokiniana</name>
    <dbReference type="NCBI Taxonomy" id="665912"/>
    <lineage>
        <taxon>Eukaryota</taxon>
        <taxon>Fungi</taxon>
        <taxon>Dikarya</taxon>
        <taxon>Ascomycota</taxon>
        <taxon>Pezizomycotina</taxon>
        <taxon>Dothideomycetes</taxon>
        <taxon>Pleosporomycetidae</taxon>
        <taxon>Pleosporales</taxon>
        <taxon>Pleosporineae</taxon>
        <taxon>Pleosporaceae</taxon>
        <taxon>Bipolaris</taxon>
    </lineage>
</organism>
<dbReference type="KEGG" id="bsc:COCSADRAFT_307629"/>
<feature type="chain" id="PRO_5004025319" evidence="1">
    <location>
        <begin position="24"/>
        <end position="66"/>
    </location>
</feature>
<accession>M2STJ7</accession>
<gene>
    <name evidence="2" type="ORF">COCSADRAFT_307629</name>
</gene>
<reference evidence="3" key="2">
    <citation type="journal article" date="2013" name="PLoS Genet.">
        <title>Comparative genome structure, secondary metabolite, and effector coding capacity across Cochliobolus pathogens.</title>
        <authorList>
            <person name="Condon B.J."/>
            <person name="Leng Y."/>
            <person name="Wu D."/>
            <person name="Bushley K.E."/>
            <person name="Ohm R.A."/>
            <person name="Otillar R."/>
            <person name="Martin J."/>
            <person name="Schackwitz W."/>
            <person name="Grimwood J."/>
            <person name="MohdZainudin N."/>
            <person name="Xue C."/>
            <person name="Wang R."/>
            <person name="Manning V.A."/>
            <person name="Dhillon B."/>
            <person name="Tu Z.J."/>
            <person name="Steffenson B.J."/>
            <person name="Salamov A."/>
            <person name="Sun H."/>
            <person name="Lowry S."/>
            <person name="LaButti K."/>
            <person name="Han J."/>
            <person name="Copeland A."/>
            <person name="Lindquist E."/>
            <person name="Barry K."/>
            <person name="Schmutz J."/>
            <person name="Baker S.E."/>
            <person name="Ciuffetti L.M."/>
            <person name="Grigoriev I.V."/>
            <person name="Zhong S."/>
            <person name="Turgeon B.G."/>
        </authorList>
    </citation>
    <scope>NUCLEOTIDE SEQUENCE [LARGE SCALE GENOMIC DNA]</scope>
    <source>
        <strain evidence="3">ND90Pr / ATCC 201652</strain>
    </source>
</reference>
<dbReference type="GeneID" id="19136306"/>
<dbReference type="PROSITE" id="PS51257">
    <property type="entry name" value="PROKAR_LIPOPROTEIN"/>
    <property type="match status" value="1"/>
</dbReference>
<sequence length="66" mass="7630">MLIFLRKTPLICFLFLLLTGCEGSDTQRFGECQESMRPALCCRGIWGKEGGGVCPWYECWGYWDEK</sequence>
<dbReference type="RefSeq" id="XP_007698699.1">
    <property type="nucleotide sequence ID" value="XM_007700509.1"/>
</dbReference>
<proteinExistence type="predicted"/>
<dbReference type="EMBL" id="KB445641">
    <property type="protein sequence ID" value="EMD65600.1"/>
    <property type="molecule type" value="Genomic_DNA"/>
</dbReference>
<keyword evidence="3" id="KW-1185">Reference proteome</keyword>
<keyword evidence="1" id="KW-0732">Signal</keyword>
<evidence type="ECO:0000256" key="1">
    <source>
        <dbReference type="SAM" id="SignalP"/>
    </source>
</evidence>
<feature type="signal peptide" evidence="1">
    <location>
        <begin position="1"/>
        <end position="23"/>
    </location>
</feature>
<dbReference type="AlphaFoldDB" id="M2STJ7"/>
<name>M2STJ7_COCSN</name>
<evidence type="ECO:0000313" key="3">
    <source>
        <dbReference type="Proteomes" id="UP000016934"/>
    </source>
</evidence>
<protein>
    <submittedName>
        <fullName evidence="2">Uncharacterized protein</fullName>
    </submittedName>
</protein>